<evidence type="ECO:0000313" key="2">
    <source>
        <dbReference type="EMBL" id="JAD27715.1"/>
    </source>
</evidence>
<sequence length="30" mass="3400">MKPPNVRQNNINMLPPTTQDLSSSRSETDK</sequence>
<proteinExistence type="predicted"/>
<name>A0A0A8YT06_ARUDO</name>
<feature type="region of interest" description="Disordered" evidence="1">
    <location>
        <begin position="1"/>
        <end position="30"/>
    </location>
</feature>
<dbReference type="AlphaFoldDB" id="A0A0A8YT06"/>
<protein>
    <submittedName>
        <fullName evidence="2">Uncharacterized protein</fullName>
    </submittedName>
</protein>
<evidence type="ECO:0000256" key="1">
    <source>
        <dbReference type="SAM" id="MobiDB-lite"/>
    </source>
</evidence>
<reference evidence="2" key="2">
    <citation type="journal article" date="2015" name="Data Brief">
        <title>Shoot transcriptome of the giant reed, Arundo donax.</title>
        <authorList>
            <person name="Barrero R.A."/>
            <person name="Guerrero F.D."/>
            <person name="Moolhuijzen P."/>
            <person name="Goolsby J.A."/>
            <person name="Tidwell J."/>
            <person name="Bellgard S.E."/>
            <person name="Bellgard M.I."/>
        </authorList>
    </citation>
    <scope>NUCLEOTIDE SEQUENCE</scope>
    <source>
        <tissue evidence="2">Shoot tissue taken approximately 20 cm above the soil surface</tissue>
    </source>
</reference>
<dbReference type="EMBL" id="GBRH01270180">
    <property type="protein sequence ID" value="JAD27715.1"/>
    <property type="molecule type" value="Transcribed_RNA"/>
</dbReference>
<accession>A0A0A8YT06</accession>
<reference evidence="2" key="1">
    <citation type="submission" date="2014-09" db="EMBL/GenBank/DDBJ databases">
        <authorList>
            <person name="Magalhaes I.L.F."/>
            <person name="Oliveira U."/>
            <person name="Santos F.R."/>
            <person name="Vidigal T.H.D.A."/>
            <person name="Brescovit A.D."/>
            <person name="Santos A.J."/>
        </authorList>
    </citation>
    <scope>NUCLEOTIDE SEQUENCE</scope>
    <source>
        <tissue evidence="2">Shoot tissue taken approximately 20 cm above the soil surface</tissue>
    </source>
</reference>
<organism evidence="2">
    <name type="scientific">Arundo donax</name>
    <name type="common">Giant reed</name>
    <name type="synonym">Donax arundinaceus</name>
    <dbReference type="NCBI Taxonomy" id="35708"/>
    <lineage>
        <taxon>Eukaryota</taxon>
        <taxon>Viridiplantae</taxon>
        <taxon>Streptophyta</taxon>
        <taxon>Embryophyta</taxon>
        <taxon>Tracheophyta</taxon>
        <taxon>Spermatophyta</taxon>
        <taxon>Magnoliopsida</taxon>
        <taxon>Liliopsida</taxon>
        <taxon>Poales</taxon>
        <taxon>Poaceae</taxon>
        <taxon>PACMAD clade</taxon>
        <taxon>Arundinoideae</taxon>
        <taxon>Arundineae</taxon>
        <taxon>Arundo</taxon>
    </lineage>
</organism>